<evidence type="ECO:0000256" key="1">
    <source>
        <dbReference type="ARBA" id="ARBA00010609"/>
    </source>
</evidence>
<keyword evidence="9" id="KW-1185">Reference proteome</keyword>
<dbReference type="InterPro" id="IPR011707">
    <property type="entry name" value="Cu-oxidase-like_N"/>
</dbReference>
<dbReference type="GO" id="GO:0016491">
    <property type="term" value="F:oxidoreductase activity"/>
    <property type="evidence" value="ECO:0007669"/>
    <property type="project" value="InterPro"/>
</dbReference>
<dbReference type="CDD" id="cd00035">
    <property type="entry name" value="ChtBD1"/>
    <property type="match status" value="1"/>
</dbReference>
<dbReference type="PANTHER" id="PTHR48267:SF1">
    <property type="entry name" value="BILIRUBIN OXIDASE"/>
    <property type="match status" value="1"/>
</dbReference>
<dbReference type="InterPro" id="IPR036861">
    <property type="entry name" value="Endochitinase-like_sf"/>
</dbReference>
<dbReference type="Proteomes" id="UP000326924">
    <property type="component" value="Unassembled WGS sequence"/>
</dbReference>
<feature type="compositionally biased region" description="Low complexity" evidence="5">
    <location>
        <begin position="567"/>
        <end position="583"/>
    </location>
</feature>
<dbReference type="InterPro" id="IPR008972">
    <property type="entry name" value="Cupredoxin"/>
</dbReference>
<dbReference type="Pfam" id="PF07731">
    <property type="entry name" value="Cu-oxidase_2"/>
    <property type="match status" value="1"/>
</dbReference>
<reference evidence="8 9" key="1">
    <citation type="submission" date="2019-09" db="EMBL/GenBank/DDBJ databases">
        <title>Draft genome of the ectomycorrhizal ascomycete Sphaerosporella brunnea.</title>
        <authorList>
            <consortium name="DOE Joint Genome Institute"/>
            <person name="Benucci G.M."/>
            <person name="Marozzi G."/>
            <person name="Antonielli L."/>
            <person name="Sanchez S."/>
            <person name="Marco P."/>
            <person name="Wang X."/>
            <person name="Falini L.B."/>
            <person name="Barry K."/>
            <person name="Haridas S."/>
            <person name="Lipzen A."/>
            <person name="Labutti K."/>
            <person name="Grigoriev I.V."/>
            <person name="Murat C."/>
            <person name="Martin F."/>
            <person name="Albertini E."/>
            <person name="Donnini D."/>
            <person name="Bonito G."/>
        </authorList>
    </citation>
    <scope>NUCLEOTIDE SEQUENCE [LARGE SCALE GENOMIC DNA]</scope>
    <source>
        <strain evidence="8 9">Sb_GMNB300</strain>
    </source>
</reference>
<feature type="disulfide bond" evidence="4">
    <location>
        <begin position="701"/>
        <end position="715"/>
    </location>
</feature>
<evidence type="ECO:0000313" key="8">
    <source>
        <dbReference type="EMBL" id="KAA8904787.1"/>
    </source>
</evidence>
<evidence type="ECO:0000313" key="9">
    <source>
        <dbReference type="Proteomes" id="UP000326924"/>
    </source>
</evidence>
<sequence length="727" mass="80397">MLISPIALFAASLLWAAGVSAQQLPRRSPPYPYAFQYALPIPPTKVPIASYKNPTTGVPIDFYEVHIRPFKKGFFPGLQDADLVGYDGLFPGPVFKVERGRETLVRFVNGGHRPASVHLHGSFTRAPWDGWAEDLLLPGEFKDYYYPNQAAARTLWYHDHTAGLTTLNTYAGQVGMYLITDSAVESRLGLPQRAHDIPLLLDSHFFTAAGNISDESKEVTSTYGDTFTVNGQILPYLKVEPRKYRFRLLDAAVSRTFNLTLMDKNTSVPFVVVASDAGFRETPVETKSLVIAMAERWEIVIDFAPFVGKNLTLAHTTIFADTDYVGSDKVMQFNVGKVVTDWSNNGPIPKKLVELKLPKNSPVVERTFNFVRNIGQPWTINGKPWSDPMSRVQMKPPLGTVEKYNLRGTGGWSHPVHLHLVDMQLLSRTVGNPNQKAGRMYLEEYEKGALKDIALLGDNEQVTVLAKFVPYEGVYMFHCHNVVHEDVSMMAAFNITALQDFGYGNLTGGLEDPLDKRFKAKTYSATNLQQIKSEVLPYYAWLNAYPDPAFLEARIDEHWLTYKGPSPTSSASAAVSTSSSGTPLTRSFAQVTSDDGSRPPWSITLKAQEASITATRSFEWVTKKSKTWTPYTPSTTKTASTPDSTTTETETSTFTTTLVVTATYTTNSTSSSTTAVGPVLEYRCGAGYGNRTCEVFGDEYCCSEWGWCGVGSIWCGNGCQLGPCLKV</sequence>
<evidence type="ECO:0000256" key="5">
    <source>
        <dbReference type="SAM" id="MobiDB-lite"/>
    </source>
</evidence>
<dbReference type="InParanoid" id="A0A5J5EVN2"/>
<dbReference type="SUPFAM" id="SSF57016">
    <property type="entry name" value="Plant lectins/antimicrobial peptides"/>
    <property type="match status" value="1"/>
</dbReference>
<keyword evidence="6" id="KW-0732">Signal</keyword>
<dbReference type="InterPro" id="IPR001117">
    <property type="entry name" value="Cu-oxidase_2nd"/>
</dbReference>
<dbReference type="Pfam" id="PF00187">
    <property type="entry name" value="Chitin_bind_1"/>
    <property type="match status" value="1"/>
</dbReference>
<dbReference type="AlphaFoldDB" id="A0A5J5EVN2"/>
<dbReference type="Pfam" id="PF00394">
    <property type="entry name" value="Cu-oxidase"/>
    <property type="match status" value="1"/>
</dbReference>
<dbReference type="EMBL" id="VXIS01000104">
    <property type="protein sequence ID" value="KAA8904787.1"/>
    <property type="molecule type" value="Genomic_DNA"/>
</dbReference>
<keyword evidence="4" id="KW-1015">Disulfide bond</keyword>
<evidence type="ECO:0000256" key="2">
    <source>
        <dbReference type="ARBA" id="ARBA00022669"/>
    </source>
</evidence>
<dbReference type="InterPro" id="IPR011706">
    <property type="entry name" value="Cu-oxidase_C"/>
</dbReference>
<protein>
    <submittedName>
        <fullName evidence="8">Cupredoxin</fullName>
    </submittedName>
</protein>
<dbReference type="Gene3D" id="2.60.40.420">
    <property type="entry name" value="Cupredoxins - blue copper proteins"/>
    <property type="match status" value="3"/>
</dbReference>
<proteinExistence type="inferred from homology"/>
<accession>A0A5J5EVN2</accession>
<name>A0A5J5EVN2_9PEZI</name>
<feature type="region of interest" description="Disordered" evidence="5">
    <location>
        <begin position="629"/>
        <end position="649"/>
    </location>
</feature>
<evidence type="ECO:0000256" key="3">
    <source>
        <dbReference type="ARBA" id="ARBA00023008"/>
    </source>
</evidence>
<comment type="similarity">
    <text evidence="1">Belongs to the multicopper oxidase family.</text>
</comment>
<dbReference type="InterPro" id="IPR045087">
    <property type="entry name" value="Cu-oxidase_fam"/>
</dbReference>
<gene>
    <name evidence="8" type="ORF">FN846DRAFT_951871</name>
</gene>
<dbReference type="SMART" id="SM00270">
    <property type="entry name" value="ChtBD1"/>
    <property type="match status" value="1"/>
</dbReference>
<feature type="chain" id="PRO_5023835876" evidence="6">
    <location>
        <begin position="22"/>
        <end position="727"/>
    </location>
</feature>
<feature type="compositionally biased region" description="Polar residues" evidence="5">
    <location>
        <begin position="584"/>
        <end position="594"/>
    </location>
</feature>
<dbReference type="InterPro" id="IPR001002">
    <property type="entry name" value="Chitin-bd_1"/>
</dbReference>
<dbReference type="SUPFAM" id="SSF49503">
    <property type="entry name" value="Cupredoxins"/>
    <property type="match status" value="3"/>
</dbReference>
<dbReference type="Pfam" id="PF07732">
    <property type="entry name" value="Cu-oxidase_3"/>
    <property type="match status" value="1"/>
</dbReference>
<dbReference type="OrthoDB" id="262547at2759"/>
<comment type="caution">
    <text evidence="4">Lacks conserved residue(s) required for the propagation of feature annotation.</text>
</comment>
<comment type="caution">
    <text evidence="8">The sequence shown here is derived from an EMBL/GenBank/DDBJ whole genome shotgun (WGS) entry which is preliminary data.</text>
</comment>
<organism evidence="8 9">
    <name type="scientific">Sphaerosporella brunnea</name>
    <dbReference type="NCBI Taxonomy" id="1250544"/>
    <lineage>
        <taxon>Eukaryota</taxon>
        <taxon>Fungi</taxon>
        <taxon>Dikarya</taxon>
        <taxon>Ascomycota</taxon>
        <taxon>Pezizomycotina</taxon>
        <taxon>Pezizomycetes</taxon>
        <taxon>Pezizales</taxon>
        <taxon>Pyronemataceae</taxon>
        <taxon>Sphaerosporella</taxon>
    </lineage>
</organism>
<evidence type="ECO:0000259" key="7">
    <source>
        <dbReference type="PROSITE" id="PS50941"/>
    </source>
</evidence>
<dbReference type="GO" id="GO:0005507">
    <property type="term" value="F:copper ion binding"/>
    <property type="evidence" value="ECO:0007669"/>
    <property type="project" value="InterPro"/>
</dbReference>
<dbReference type="Gene3D" id="3.30.60.10">
    <property type="entry name" value="Endochitinase-like"/>
    <property type="match status" value="1"/>
</dbReference>
<evidence type="ECO:0000256" key="4">
    <source>
        <dbReference type="PROSITE-ProRule" id="PRU00261"/>
    </source>
</evidence>
<feature type="signal peptide" evidence="6">
    <location>
        <begin position="1"/>
        <end position="21"/>
    </location>
</feature>
<dbReference type="GO" id="GO:0008061">
    <property type="term" value="F:chitin binding"/>
    <property type="evidence" value="ECO:0007669"/>
    <property type="project" value="UniProtKB-UniRule"/>
</dbReference>
<evidence type="ECO:0000256" key="6">
    <source>
        <dbReference type="SAM" id="SignalP"/>
    </source>
</evidence>
<feature type="region of interest" description="Disordered" evidence="5">
    <location>
        <begin position="567"/>
        <end position="595"/>
    </location>
</feature>
<feature type="domain" description="Chitin-binding type-1" evidence="7">
    <location>
        <begin position="681"/>
        <end position="726"/>
    </location>
</feature>
<dbReference type="PANTHER" id="PTHR48267">
    <property type="entry name" value="CUPREDOXIN SUPERFAMILY PROTEIN"/>
    <property type="match status" value="1"/>
</dbReference>
<keyword evidence="2 4" id="KW-0147">Chitin-binding</keyword>
<keyword evidence="3" id="KW-0186">Copper</keyword>
<dbReference type="PROSITE" id="PS50941">
    <property type="entry name" value="CHIT_BIND_I_2"/>
    <property type="match status" value="1"/>
</dbReference>